<dbReference type="Gene3D" id="3.40.50.300">
    <property type="entry name" value="P-loop containing nucleotide triphosphate hydrolases"/>
    <property type="match status" value="1"/>
</dbReference>
<dbReference type="InterPro" id="IPR003439">
    <property type="entry name" value="ABC_transporter-like_ATP-bd"/>
</dbReference>
<dbReference type="Proteomes" id="UP000010483">
    <property type="component" value="Chromosome"/>
</dbReference>
<name>K9YNV3_CYASC</name>
<proteinExistence type="predicted"/>
<dbReference type="EMBL" id="CP003940">
    <property type="protein sequence ID" value="AFZ48564.1"/>
    <property type="molecule type" value="Genomic_DNA"/>
</dbReference>
<dbReference type="STRING" id="292563.Cyast_2621"/>
<dbReference type="PROSITE" id="PS50893">
    <property type="entry name" value="ABC_TRANSPORTER_2"/>
    <property type="match status" value="1"/>
</dbReference>
<evidence type="ECO:0000259" key="4">
    <source>
        <dbReference type="PROSITE" id="PS50893"/>
    </source>
</evidence>
<keyword evidence="1" id="KW-0813">Transport</keyword>
<dbReference type="SUPFAM" id="SSF52540">
    <property type="entry name" value="P-loop containing nucleoside triphosphate hydrolases"/>
    <property type="match status" value="1"/>
</dbReference>
<evidence type="ECO:0000256" key="1">
    <source>
        <dbReference type="ARBA" id="ARBA00022448"/>
    </source>
</evidence>
<keyword evidence="6" id="KW-1185">Reference proteome</keyword>
<dbReference type="InterPro" id="IPR017871">
    <property type="entry name" value="ABC_transporter-like_CS"/>
</dbReference>
<dbReference type="PANTHER" id="PTHR43514:SF1">
    <property type="entry name" value="SULFATE_THIOSULFATE IMPORT ATP-BINDING PROTEIN CYSA"/>
    <property type="match status" value="1"/>
</dbReference>
<dbReference type="InterPro" id="IPR015856">
    <property type="entry name" value="ABC_transpr_CbiO/EcfA_su"/>
</dbReference>
<dbReference type="GO" id="GO:0016020">
    <property type="term" value="C:membrane"/>
    <property type="evidence" value="ECO:0007669"/>
    <property type="project" value="InterPro"/>
</dbReference>
<dbReference type="PROSITE" id="PS00211">
    <property type="entry name" value="ABC_TRANSPORTER_1"/>
    <property type="match status" value="1"/>
</dbReference>
<dbReference type="PATRIC" id="fig|292563.3.peg.2738"/>
<dbReference type="InterPro" id="IPR027417">
    <property type="entry name" value="P-loop_NTPase"/>
</dbReference>
<dbReference type="HOGENOM" id="CLU_000604_1_22_3"/>
<dbReference type="PANTHER" id="PTHR43514">
    <property type="entry name" value="ABC TRANSPORTER I FAMILY MEMBER 10"/>
    <property type="match status" value="1"/>
</dbReference>
<evidence type="ECO:0000256" key="3">
    <source>
        <dbReference type="ARBA" id="ARBA00022840"/>
    </source>
</evidence>
<accession>K9YNV3</accession>
<dbReference type="GO" id="GO:0022857">
    <property type="term" value="F:transmembrane transporter activity"/>
    <property type="evidence" value="ECO:0007669"/>
    <property type="project" value="UniProtKB-ARBA"/>
</dbReference>
<dbReference type="CDD" id="cd03225">
    <property type="entry name" value="ABC_cobalt_CbiO_domain1"/>
    <property type="match status" value="1"/>
</dbReference>
<gene>
    <name evidence="5" type="ordered locus">Cyast_2621</name>
</gene>
<dbReference type="Pfam" id="PF00005">
    <property type="entry name" value="ABC_tran"/>
    <property type="match status" value="1"/>
</dbReference>
<dbReference type="SMART" id="SM00382">
    <property type="entry name" value="AAA"/>
    <property type="match status" value="1"/>
</dbReference>
<evidence type="ECO:0000256" key="2">
    <source>
        <dbReference type="ARBA" id="ARBA00022741"/>
    </source>
</evidence>
<reference evidence="6" key="1">
    <citation type="journal article" date="2013" name="Proc. Natl. Acad. Sci. U.S.A.">
        <title>Improving the coverage of the cyanobacterial phylum using diversity-driven genome sequencing.</title>
        <authorList>
            <person name="Shih P.M."/>
            <person name="Wu D."/>
            <person name="Latifi A."/>
            <person name="Axen S.D."/>
            <person name="Fewer D.P."/>
            <person name="Talla E."/>
            <person name="Calteau A."/>
            <person name="Cai F."/>
            <person name="Tandeau de Marsac N."/>
            <person name="Rippka R."/>
            <person name="Herdman M."/>
            <person name="Sivonen K."/>
            <person name="Coursin T."/>
            <person name="Laurent T."/>
            <person name="Goodwin L."/>
            <person name="Nolan M."/>
            <person name="Davenport K.W."/>
            <person name="Han C.S."/>
            <person name="Rubin E.M."/>
            <person name="Eisen J.A."/>
            <person name="Woyke T."/>
            <person name="Gugger M."/>
            <person name="Kerfeld C.A."/>
        </authorList>
    </citation>
    <scope>NUCLEOTIDE SEQUENCE [LARGE SCALE GENOMIC DNA]</scope>
    <source>
        <strain evidence="6">ATCC 29140 / PCC 7202</strain>
    </source>
</reference>
<keyword evidence="2" id="KW-0547">Nucleotide-binding</keyword>
<dbReference type="InterPro" id="IPR003593">
    <property type="entry name" value="AAA+_ATPase"/>
</dbReference>
<evidence type="ECO:0000313" key="6">
    <source>
        <dbReference type="Proteomes" id="UP000010483"/>
    </source>
</evidence>
<dbReference type="KEGG" id="csn:Cyast_2621"/>
<dbReference type="eggNOG" id="COG1122">
    <property type="taxonomic scope" value="Bacteria"/>
</dbReference>
<feature type="domain" description="ABC transporter" evidence="4">
    <location>
        <begin position="12"/>
        <end position="232"/>
    </location>
</feature>
<dbReference type="InterPro" id="IPR050334">
    <property type="entry name" value="Molybdenum_import_ModC"/>
</dbReference>
<dbReference type="BioCyc" id="CSTA292563:G1353-2626-MONOMER"/>
<evidence type="ECO:0000313" key="5">
    <source>
        <dbReference type="EMBL" id="AFZ48564.1"/>
    </source>
</evidence>
<organism evidence="5 6">
    <name type="scientific">Cyanobacterium stanieri (strain ATCC 29140 / PCC 7202)</name>
    <dbReference type="NCBI Taxonomy" id="292563"/>
    <lineage>
        <taxon>Bacteria</taxon>
        <taxon>Bacillati</taxon>
        <taxon>Cyanobacteriota</taxon>
        <taxon>Cyanophyceae</taxon>
        <taxon>Oscillatoriophycideae</taxon>
        <taxon>Chroococcales</taxon>
        <taxon>Geminocystaceae</taxon>
        <taxon>Cyanobacterium</taxon>
    </lineage>
</organism>
<keyword evidence="3" id="KW-0067">ATP-binding</keyword>
<protein>
    <submittedName>
        <fullName evidence="5">ABC transporter related protein</fullName>
    </submittedName>
</protein>
<dbReference type="GO" id="GO:0005524">
    <property type="term" value="F:ATP binding"/>
    <property type="evidence" value="ECO:0007669"/>
    <property type="project" value="UniProtKB-KW"/>
</dbReference>
<dbReference type="AlphaFoldDB" id="K9YNV3"/>
<dbReference type="GO" id="GO:0016887">
    <property type="term" value="F:ATP hydrolysis activity"/>
    <property type="evidence" value="ECO:0007669"/>
    <property type="project" value="InterPro"/>
</dbReference>
<sequence>MIFILKNPSLGINIKQLHFGWNSQTPVLNGCDLAVPEGEFWMLLGDNGCGKSTLLRLIGGILSPDQGTIDINNPLGFVFQNPDHQLVMPTVAADIAFGLVEEKLTLPEVKVRVKEALMAVNLLDLERRPIYALSGGQKQRIAIAGAIARHCKVLLLDEPTALLDPDTQIELVALVQKIVKERGITALWVTHRLEELAYADGYFLLDKGKVIKKGKPQDLFPQLLRETNIKDTMEKWR</sequence>